<feature type="transmembrane region" description="Helical" evidence="1">
    <location>
        <begin position="7"/>
        <end position="28"/>
    </location>
</feature>
<evidence type="ECO:0000313" key="3">
    <source>
        <dbReference type="Proteomes" id="UP000605259"/>
    </source>
</evidence>
<evidence type="ECO:0000313" key="2">
    <source>
        <dbReference type="EMBL" id="GGE60086.1"/>
    </source>
</evidence>
<proteinExistence type="predicted"/>
<keyword evidence="1" id="KW-0472">Membrane</keyword>
<dbReference type="EMBL" id="BMFK01000001">
    <property type="protein sequence ID" value="GGE60086.1"/>
    <property type="molecule type" value="Genomic_DNA"/>
</dbReference>
<feature type="transmembrane region" description="Helical" evidence="1">
    <location>
        <begin position="48"/>
        <end position="70"/>
    </location>
</feature>
<comment type="caution">
    <text evidence="2">The sequence shown here is derived from an EMBL/GenBank/DDBJ whole genome shotgun (WGS) entry which is preliminary data.</text>
</comment>
<name>A0A917AL55_9BACI</name>
<gene>
    <name evidence="2" type="ORF">GCM10007140_08100</name>
</gene>
<reference evidence="2" key="1">
    <citation type="journal article" date="2014" name="Int. J. Syst. Evol. Microbiol.">
        <title>Complete genome sequence of Corynebacterium casei LMG S-19264T (=DSM 44701T), isolated from a smear-ripened cheese.</title>
        <authorList>
            <consortium name="US DOE Joint Genome Institute (JGI-PGF)"/>
            <person name="Walter F."/>
            <person name="Albersmeier A."/>
            <person name="Kalinowski J."/>
            <person name="Ruckert C."/>
        </authorList>
    </citation>
    <scope>NUCLEOTIDE SEQUENCE</scope>
    <source>
        <strain evidence="2">CGMCC 1.12698</strain>
    </source>
</reference>
<accession>A0A917AL55</accession>
<sequence>MHAVKGFSIYTTINIMLIFGSHFLLGIPLLSILSDSASMNEAFPINNIIFYLFSSFLLALLIGLLLRMLIKKRQVHKEQRNKEVTIYICSILLTFYAYLVFLYQL</sequence>
<protein>
    <submittedName>
        <fullName evidence="2">Uncharacterized protein</fullName>
    </submittedName>
</protein>
<organism evidence="2 3">
    <name type="scientific">Priestia taiwanensis</name>
    <dbReference type="NCBI Taxonomy" id="1347902"/>
    <lineage>
        <taxon>Bacteria</taxon>
        <taxon>Bacillati</taxon>
        <taxon>Bacillota</taxon>
        <taxon>Bacilli</taxon>
        <taxon>Bacillales</taxon>
        <taxon>Bacillaceae</taxon>
        <taxon>Priestia</taxon>
    </lineage>
</organism>
<reference evidence="2" key="2">
    <citation type="submission" date="2020-09" db="EMBL/GenBank/DDBJ databases">
        <authorList>
            <person name="Sun Q."/>
            <person name="Zhou Y."/>
        </authorList>
    </citation>
    <scope>NUCLEOTIDE SEQUENCE</scope>
    <source>
        <strain evidence="2">CGMCC 1.12698</strain>
    </source>
</reference>
<feature type="transmembrane region" description="Helical" evidence="1">
    <location>
        <begin position="84"/>
        <end position="103"/>
    </location>
</feature>
<keyword evidence="1" id="KW-1133">Transmembrane helix</keyword>
<evidence type="ECO:0000256" key="1">
    <source>
        <dbReference type="SAM" id="Phobius"/>
    </source>
</evidence>
<keyword evidence="1" id="KW-0812">Transmembrane</keyword>
<dbReference type="AlphaFoldDB" id="A0A917AL55"/>
<keyword evidence="3" id="KW-1185">Reference proteome</keyword>
<dbReference type="Proteomes" id="UP000605259">
    <property type="component" value="Unassembled WGS sequence"/>
</dbReference>